<gene>
    <name evidence="2" type="ORF">K470DRAFT_72303</name>
</gene>
<feature type="compositionally biased region" description="Polar residues" evidence="1">
    <location>
        <begin position="54"/>
        <end position="81"/>
    </location>
</feature>
<evidence type="ECO:0000313" key="2">
    <source>
        <dbReference type="EMBL" id="KAF2860408.1"/>
    </source>
</evidence>
<dbReference type="EMBL" id="MU005982">
    <property type="protein sequence ID" value="KAF2860408.1"/>
    <property type="molecule type" value="Genomic_DNA"/>
</dbReference>
<name>A0A6A7C146_9PEZI</name>
<dbReference type="Proteomes" id="UP000799421">
    <property type="component" value="Unassembled WGS sequence"/>
</dbReference>
<feature type="region of interest" description="Disordered" evidence="1">
    <location>
        <begin position="42"/>
        <end position="92"/>
    </location>
</feature>
<accession>A0A6A7C146</accession>
<keyword evidence="3" id="KW-1185">Reference proteome</keyword>
<evidence type="ECO:0000256" key="1">
    <source>
        <dbReference type="SAM" id="MobiDB-lite"/>
    </source>
</evidence>
<evidence type="ECO:0000313" key="3">
    <source>
        <dbReference type="Proteomes" id="UP000799421"/>
    </source>
</evidence>
<proteinExistence type="predicted"/>
<reference evidence="2" key="1">
    <citation type="journal article" date="2020" name="Stud. Mycol.">
        <title>101 Dothideomycetes genomes: a test case for predicting lifestyles and emergence of pathogens.</title>
        <authorList>
            <person name="Haridas S."/>
            <person name="Albert R."/>
            <person name="Binder M."/>
            <person name="Bloem J."/>
            <person name="Labutti K."/>
            <person name="Salamov A."/>
            <person name="Andreopoulos B."/>
            <person name="Baker S."/>
            <person name="Barry K."/>
            <person name="Bills G."/>
            <person name="Bluhm B."/>
            <person name="Cannon C."/>
            <person name="Castanera R."/>
            <person name="Culley D."/>
            <person name="Daum C."/>
            <person name="Ezra D."/>
            <person name="Gonzalez J."/>
            <person name="Henrissat B."/>
            <person name="Kuo A."/>
            <person name="Liang C."/>
            <person name="Lipzen A."/>
            <person name="Lutzoni F."/>
            <person name="Magnuson J."/>
            <person name="Mondo S."/>
            <person name="Nolan M."/>
            <person name="Ohm R."/>
            <person name="Pangilinan J."/>
            <person name="Park H.-J."/>
            <person name="Ramirez L."/>
            <person name="Alfaro M."/>
            <person name="Sun H."/>
            <person name="Tritt A."/>
            <person name="Yoshinaga Y."/>
            <person name="Zwiers L.-H."/>
            <person name="Turgeon B."/>
            <person name="Goodwin S."/>
            <person name="Spatafora J."/>
            <person name="Crous P."/>
            <person name="Grigoriev I."/>
        </authorList>
    </citation>
    <scope>NUCLEOTIDE SEQUENCE</scope>
    <source>
        <strain evidence="2">CBS 480.64</strain>
    </source>
</reference>
<protein>
    <submittedName>
        <fullName evidence="2">Uncharacterized protein</fullName>
    </submittedName>
</protein>
<organism evidence="2 3">
    <name type="scientific">Piedraia hortae CBS 480.64</name>
    <dbReference type="NCBI Taxonomy" id="1314780"/>
    <lineage>
        <taxon>Eukaryota</taxon>
        <taxon>Fungi</taxon>
        <taxon>Dikarya</taxon>
        <taxon>Ascomycota</taxon>
        <taxon>Pezizomycotina</taxon>
        <taxon>Dothideomycetes</taxon>
        <taxon>Dothideomycetidae</taxon>
        <taxon>Capnodiales</taxon>
        <taxon>Piedraiaceae</taxon>
        <taxon>Piedraia</taxon>
    </lineage>
</organism>
<dbReference type="AlphaFoldDB" id="A0A6A7C146"/>
<sequence>MRAVREAMYCAISSVCSAGWWSCDMINDILSVGRFSEVGVVKREKGKGSGRPRNPTSAAQSDVDNTTFGSTKNTSQGAAPNNTPPRGHDTCV</sequence>